<keyword evidence="2" id="KW-1185">Reference proteome</keyword>
<evidence type="ECO:0008006" key="3">
    <source>
        <dbReference type="Google" id="ProtNLM"/>
    </source>
</evidence>
<dbReference type="Proteomes" id="UP001589833">
    <property type="component" value="Unassembled WGS sequence"/>
</dbReference>
<organism evidence="1 2">
    <name type="scientific">Halalkalibacter alkalisediminis</name>
    <dbReference type="NCBI Taxonomy" id="935616"/>
    <lineage>
        <taxon>Bacteria</taxon>
        <taxon>Bacillati</taxon>
        <taxon>Bacillota</taxon>
        <taxon>Bacilli</taxon>
        <taxon>Bacillales</taxon>
        <taxon>Bacillaceae</taxon>
        <taxon>Halalkalibacter</taxon>
    </lineage>
</organism>
<gene>
    <name evidence="1" type="ORF">ACFFH4_18820</name>
</gene>
<sequence>MGTWVLESNTLLKEEELSFLKDISSHVGKLIYKHYAKKGQKNNDDHQLLWNLINHEYVNEQQIRREARLSSFWLPERFTVMVISISDSSNRPLLEETNKLIKSFQSIKASSYLEGSKIVVVIGGAYTQKESAIVNARKLTEEIRDKNESLLIGFFKAVFFIKSMGRYFNSIHYQ</sequence>
<name>A0ABV6NJQ9_9BACI</name>
<evidence type="ECO:0000313" key="1">
    <source>
        <dbReference type="EMBL" id="MFC0561002.1"/>
    </source>
</evidence>
<reference evidence="1 2" key="1">
    <citation type="submission" date="2024-09" db="EMBL/GenBank/DDBJ databases">
        <authorList>
            <person name="Sun Q."/>
            <person name="Mori K."/>
        </authorList>
    </citation>
    <scope>NUCLEOTIDE SEQUENCE [LARGE SCALE GENOMIC DNA]</scope>
    <source>
        <strain evidence="1 2">NCAIM B.02301</strain>
    </source>
</reference>
<accession>A0ABV6NJQ9</accession>
<proteinExistence type="predicted"/>
<dbReference type="EMBL" id="JBHLTR010000054">
    <property type="protein sequence ID" value="MFC0561002.1"/>
    <property type="molecule type" value="Genomic_DNA"/>
</dbReference>
<comment type="caution">
    <text evidence="1">The sequence shown here is derived from an EMBL/GenBank/DDBJ whole genome shotgun (WGS) entry which is preliminary data.</text>
</comment>
<evidence type="ECO:0000313" key="2">
    <source>
        <dbReference type="Proteomes" id="UP001589833"/>
    </source>
</evidence>
<protein>
    <recommendedName>
        <fullName evidence="3">CdaR GGDEF-like domain-containing protein</fullName>
    </recommendedName>
</protein>